<proteinExistence type="predicted"/>
<evidence type="ECO:0000313" key="1">
    <source>
        <dbReference type="EMBL" id="KAJ2981424.1"/>
    </source>
</evidence>
<protein>
    <submittedName>
        <fullName evidence="1">Uncharacterized protein</fullName>
    </submittedName>
</protein>
<organism evidence="1 2">
    <name type="scientific">Xylaria curta</name>
    <dbReference type="NCBI Taxonomy" id="42375"/>
    <lineage>
        <taxon>Eukaryota</taxon>
        <taxon>Fungi</taxon>
        <taxon>Dikarya</taxon>
        <taxon>Ascomycota</taxon>
        <taxon>Pezizomycotina</taxon>
        <taxon>Sordariomycetes</taxon>
        <taxon>Xylariomycetidae</taxon>
        <taxon>Xylariales</taxon>
        <taxon>Xylariaceae</taxon>
        <taxon>Xylaria</taxon>
    </lineage>
</organism>
<comment type="caution">
    <text evidence="1">The sequence shown here is derived from an EMBL/GenBank/DDBJ whole genome shotgun (WGS) entry which is preliminary data.</text>
</comment>
<dbReference type="EMBL" id="JAPDGR010001566">
    <property type="protein sequence ID" value="KAJ2981424.1"/>
    <property type="molecule type" value="Genomic_DNA"/>
</dbReference>
<keyword evidence="2" id="KW-1185">Reference proteome</keyword>
<gene>
    <name evidence="1" type="ORF">NUW58_g6691</name>
</gene>
<evidence type="ECO:0000313" key="2">
    <source>
        <dbReference type="Proteomes" id="UP001143856"/>
    </source>
</evidence>
<dbReference type="Proteomes" id="UP001143856">
    <property type="component" value="Unassembled WGS sequence"/>
</dbReference>
<sequence length="162" mass="17366">MPSSSTAPRIVLRSRLALPSFVDQFALEDIDSDTRLNKILQFFRDRLQLLLNGLGALERRLKTYDALGPLYRCPLDADCAARRAAFAPWLLAADSRADADPTGADLNSSAMMAAVEAEDEAVGRRGSGDLLLAQPNDAAALAAEPFASRPMEGKLGRSSGFA</sequence>
<accession>A0ACC1NR83</accession>
<name>A0ACC1NR83_9PEZI</name>
<reference evidence="1" key="1">
    <citation type="submission" date="2022-10" db="EMBL/GenBank/DDBJ databases">
        <title>Genome Sequence of Xylaria curta.</title>
        <authorList>
            <person name="Buettner E."/>
        </authorList>
    </citation>
    <scope>NUCLEOTIDE SEQUENCE</scope>
    <source>
        <strain evidence="1">Babe10</strain>
    </source>
</reference>